<reference evidence="9" key="1">
    <citation type="journal article" date="2019" name="Int. J. Syst. Evol. Microbiol.">
        <title>The Global Catalogue of Microorganisms (GCM) 10K type strain sequencing project: providing services to taxonomists for standard genome sequencing and annotation.</title>
        <authorList>
            <consortium name="The Broad Institute Genomics Platform"/>
            <consortium name="The Broad Institute Genome Sequencing Center for Infectious Disease"/>
            <person name="Wu L."/>
            <person name="Ma J."/>
        </authorList>
    </citation>
    <scope>NUCLEOTIDE SEQUENCE [LARGE SCALE GENOMIC DNA]</scope>
    <source>
        <strain evidence="9">KCTC 22558</strain>
    </source>
</reference>
<evidence type="ECO:0000313" key="9">
    <source>
        <dbReference type="Proteomes" id="UP000643403"/>
    </source>
</evidence>
<keyword evidence="1" id="KW-0547">Nucleotide-binding</keyword>
<dbReference type="NCBIfam" id="TIGR03491">
    <property type="entry name" value="TM0106 family RecB-like putative nuclease"/>
    <property type="match status" value="1"/>
</dbReference>
<feature type="domain" description="YprB ribonuclease H-like" evidence="7">
    <location>
        <begin position="318"/>
        <end position="494"/>
    </location>
</feature>
<evidence type="ECO:0000256" key="3">
    <source>
        <dbReference type="ARBA" id="ARBA00022806"/>
    </source>
</evidence>
<feature type="region of interest" description="Disordered" evidence="5">
    <location>
        <begin position="655"/>
        <end position="674"/>
    </location>
</feature>
<proteinExistence type="predicted"/>
<name>A0ABQ3C7G2_9GAMM</name>
<evidence type="ECO:0000256" key="1">
    <source>
        <dbReference type="ARBA" id="ARBA00022741"/>
    </source>
</evidence>
<dbReference type="InterPro" id="IPR041679">
    <property type="entry name" value="DNA2/NAM7-like_C"/>
</dbReference>
<dbReference type="PANTHER" id="PTHR43788">
    <property type="entry name" value="DNA2/NAM7 HELICASE FAMILY MEMBER"/>
    <property type="match status" value="1"/>
</dbReference>
<dbReference type="InterPro" id="IPR012337">
    <property type="entry name" value="RNaseH-like_sf"/>
</dbReference>
<dbReference type="InterPro" id="IPR019993">
    <property type="entry name" value="RecB_nuclease_TM0106_put"/>
</dbReference>
<dbReference type="Gene3D" id="3.40.50.300">
    <property type="entry name" value="P-loop containing nucleotide triphosphate hydrolases"/>
    <property type="match status" value="2"/>
</dbReference>
<gene>
    <name evidence="8" type="ORF">GCM10008101_27900</name>
</gene>
<keyword evidence="2" id="KW-0378">Hydrolase</keyword>
<dbReference type="InterPro" id="IPR038720">
    <property type="entry name" value="YprB_RNase_H-like_dom"/>
</dbReference>
<dbReference type="Pfam" id="PF13087">
    <property type="entry name" value="AAA_12"/>
    <property type="match status" value="1"/>
</dbReference>
<dbReference type="RefSeq" id="WP_189451074.1">
    <property type="nucleotide sequence ID" value="NZ_BMXY01000005.1"/>
</dbReference>
<sequence>MRKVGNDVIYSATDLVRFLGCEHLSVLDTAHLVTPLPKGEQDEMDTLIQNLGVDHERAYLDSLRAQGRSIADLGEPRRALPEQVEATLQALRQGADVIYQAALQDDVFAGYSDFLERVDTPSDLGPYSYEVVDTKLAHRSKAAYLVQLCFYSSILAILQGRMPAFMHVVLGDGTRASYRVSDYIRYYHALKARFIASRSINAPTYPVPCDQCGQCPWDHLCAEQWERDDHLSRVANIRMSQIRKLNAAGIMTLEALAGLPEGASVPRLAPTTLQVLRHQAQLQWHERTTGQKRCDLLPVVSEPPLGFLRLPPPDAHDLYFDMEGDPLAPGGLEYLFGVGWQEPTGFRFQPFWAHSRSEEKAAFEAFMDFVTSHLECHPNAHIYHYAAYEKTAIRRLASMHATREAEVDDLLRQNRLVDLYKVVREAIRVSESGYSIKNIEHFYRDARSGDVQEAGASIIYYDRWRQTRDPSLLTAIEDYNRDDVDSTCGLHRWLLGLRPAELPWRDVGSPSEAGEVAPQAADSSAKQEADELREALRRRIEGDNALPDGPERRLTEMTLHLIDFHRREQKPQWWKYFDCMEMESEELLEDAECLAGLTLDPDVAVVPVKRSRLVTYRYPPQDTKLRSGSRATRLDTGKEVELVEVDPETRRACIKFGPSHDTPGTLSLGPTSPVDTKGLQADVLRFAQSMRAGDERFFATKRVLGKQLPKVNGVSPGEDLVPERPSVDDVLGVIRRLDASYLVIQGPPGAGKTYTGSRVIAGLLAAGHSVGVTSNSHKAIHNLLEATVGAARESGFVFRGFKKASGQSTDSHFDCDWFQNSAKKEDFDPDEHRLFAGTAWAFAGLPEDLELDYLFVDEAGQVSLGNLVAMGTRARNIVLLGDQMQLGQPIQGAHPGRSGESCLEYLMDGRATIPAAEGVFLPRTWRMHPGVCRFISEAVYEGRLQAEGGALLRHVIGMVDAPTRGIRFIPVQHEGCAQSSREEAEQVLEIYRRLLDATIVDGECAGRRLTCQDILVVSPYNLQVNLLKEVLPAGARVGTVDKFQGQEAAAVIVSMATSSAEELPRDIEFLFSKNRLNVAISRAQCLAFVVASPALLSVRCDSPEQMALVNLLCWVAEYSEEDERAPAIAKLTENPLQV</sequence>
<comment type="caution">
    <text evidence="8">The sequence shown here is derived from an EMBL/GenBank/DDBJ whole genome shotgun (WGS) entry which is preliminary data.</text>
</comment>
<dbReference type="Pfam" id="PF13482">
    <property type="entry name" value="RNase_H_2"/>
    <property type="match status" value="1"/>
</dbReference>
<dbReference type="CDD" id="cd17934">
    <property type="entry name" value="DEXXQc_Upf1-like"/>
    <property type="match status" value="1"/>
</dbReference>
<dbReference type="Proteomes" id="UP000643403">
    <property type="component" value="Unassembled WGS sequence"/>
</dbReference>
<evidence type="ECO:0000256" key="5">
    <source>
        <dbReference type="SAM" id="MobiDB-lite"/>
    </source>
</evidence>
<dbReference type="SUPFAM" id="SSF52540">
    <property type="entry name" value="P-loop containing nucleoside triphosphate hydrolases"/>
    <property type="match status" value="1"/>
</dbReference>
<evidence type="ECO:0008006" key="10">
    <source>
        <dbReference type="Google" id="ProtNLM"/>
    </source>
</evidence>
<dbReference type="CDD" id="cd18808">
    <property type="entry name" value="SF1_C_Upf1"/>
    <property type="match status" value="1"/>
</dbReference>
<dbReference type="PANTHER" id="PTHR43788:SF8">
    <property type="entry name" value="DNA-BINDING PROTEIN SMUBP-2"/>
    <property type="match status" value="1"/>
</dbReference>
<dbReference type="EMBL" id="BMXY01000005">
    <property type="protein sequence ID" value="GGZ72086.1"/>
    <property type="molecule type" value="Genomic_DNA"/>
</dbReference>
<dbReference type="Pfam" id="PF13604">
    <property type="entry name" value="AAA_30"/>
    <property type="match status" value="1"/>
</dbReference>
<accession>A0ABQ3C7G2</accession>
<feature type="region of interest" description="Disordered" evidence="5">
    <location>
        <begin position="508"/>
        <end position="529"/>
    </location>
</feature>
<evidence type="ECO:0000256" key="2">
    <source>
        <dbReference type="ARBA" id="ARBA00022801"/>
    </source>
</evidence>
<organism evidence="8 9">
    <name type="scientific">Cognatilysobacter xinjiangensis</name>
    <dbReference type="NCBI Taxonomy" id="546892"/>
    <lineage>
        <taxon>Bacteria</taxon>
        <taxon>Pseudomonadati</taxon>
        <taxon>Pseudomonadota</taxon>
        <taxon>Gammaproteobacteria</taxon>
        <taxon>Lysobacterales</taxon>
        <taxon>Lysobacteraceae</taxon>
        <taxon>Cognatilysobacter</taxon>
    </lineage>
</organism>
<feature type="compositionally biased region" description="Polar residues" evidence="5">
    <location>
        <begin position="662"/>
        <end position="674"/>
    </location>
</feature>
<dbReference type="InterPro" id="IPR027417">
    <property type="entry name" value="P-loop_NTPase"/>
</dbReference>
<dbReference type="InterPro" id="IPR047187">
    <property type="entry name" value="SF1_C_Upf1"/>
</dbReference>
<feature type="domain" description="DNA2/NAM7 helicase-like C-terminal" evidence="6">
    <location>
        <begin position="906"/>
        <end position="1092"/>
    </location>
</feature>
<protein>
    <recommendedName>
        <fullName evidence="10">AAA+ ATPase domain-containing protein</fullName>
    </recommendedName>
</protein>
<keyword evidence="4" id="KW-0067">ATP-binding</keyword>
<evidence type="ECO:0000259" key="6">
    <source>
        <dbReference type="Pfam" id="PF13087"/>
    </source>
</evidence>
<keyword evidence="9" id="KW-1185">Reference proteome</keyword>
<evidence type="ECO:0000256" key="4">
    <source>
        <dbReference type="ARBA" id="ARBA00022840"/>
    </source>
</evidence>
<evidence type="ECO:0000259" key="7">
    <source>
        <dbReference type="Pfam" id="PF13482"/>
    </source>
</evidence>
<dbReference type="SUPFAM" id="SSF53098">
    <property type="entry name" value="Ribonuclease H-like"/>
    <property type="match status" value="1"/>
</dbReference>
<dbReference type="InterPro" id="IPR050534">
    <property type="entry name" value="Coronavir_polyprotein_1ab"/>
</dbReference>
<keyword evidence="3" id="KW-0347">Helicase</keyword>
<evidence type="ECO:0000313" key="8">
    <source>
        <dbReference type="EMBL" id="GGZ72086.1"/>
    </source>
</evidence>